<gene>
    <name evidence="4" type="ORF">ZIOFF_046012</name>
</gene>
<reference evidence="4 5" key="1">
    <citation type="submission" date="2020-08" db="EMBL/GenBank/DDBJ databases">
        <title>Plant Genome Project.</title>
        <authorList>
            <person name="Zhang R.-G."/>
        </authorList>
    </citation>
    <scope>NUCLEOTIDE SEQUENCE [LARGE SCALE GENOMIC DNA]</scope>
    <source>
        <tissue evidence="4">Rhizome</tissue>
    </source>
</reference>
<evidence type="ECO:0000256" key="3">
    <source>
        <dbReference type="ARBA" id="ARBA00023242"/>
    </source>
</evidence>
<dbReference type="PANTHER" id="PTHR13471">
    <property type="entry name" value="TETRATRICOPEPTIDE-LIKE HELICAL"/>
    <property type="match status" value="1"/>
</dbReference>
<dbReference type="PANTHER" id="PTHR13471:SF0">
    <property type="entry name" value="NUCLEAR EXOSOME REGULATOR NRDE2"/>
    <property type="match status" value="1"/>
</dbReference>
<dbReference type="Proteomes" id="UP000734854">
    <property type="component" value="Unassembled WGS sequence"/>
</dbReference>
<comment type="caution">
    <text evidence="4">The sequence shown here is derived from an EMBL/GenBank/DDBJ whole genome shotgun (WGS) entry which is preliminary data.</text>
</comment>
<proteinExistence type="inferred from homology"/>
<keyword evidence="3" id="KW-0539">Nucleus</keyword>
<dbReference type="InterPro" id="IPR013633">
    <property type="entry name" value="NRDE-2"/>
</dbReference>
<evidence type="ECO:0000256" key="1">
    <source>
        <dbReference type="ARBA" id="ARBA00004123"/>
    </source>
</evidence>
<evidence type="ECO:0000256" key="2">
    <source>
        <dbReference type="ARBA" id="ARBA00009265"/>
    </source>
</evidence>
<comment type="similarity">
    <text evidence="2">Belongs to the NRDE2 family.</text>
</comment>
<protein>
    <submittedName>
        <fullName evidence="4">Uncharacterized protein</fullName>
    </submittedName>
</protein>
<name>A0A8J5G7V4_ZINOF</name>
<dbReference type="GO" id="GO:1902369">
    <property type="term" value="P:negative regulation of RNA catabolic process"/>
    <property type="evidence" value="ECO:0007669"/>
    <property type="project" value="TreeGrafter"/>
</dbReference>
<dbReference type="EMBL" id="JACMSC010000012">
    <property type="protein sequence ID" value="KAG6498103.1"/>
    <property type="molecule type" value="Genomic_DNA"/>
</dbReference>
<dbReference type="GO" id="GO:0031048">
    <property type="term" value="P:regulatory ncRNA-mediated heterochromatin formation"/>
    <property type="evidence" value="ECO:0007669"/>
    <property type="project" value="TreeGrafter"/>
</dbReference>
<dbReference type="Pfam" id="PF08424">
    <property type="entry name" value="NRDE-2"/>
    <property type="match status" value="1"/>
</dbReference>
<dbReference type="GO" id="GO:0071013">
    <property type="term" value="C:catalytic step 2 spliceosome"/>
    <property type="evidence" value="ECO:0007669"/>
    <property type="project" value="TreeGrafter"/>
</dbReference>
<keyword evidence="5" id="KW-1185">Reference proteome</keyword>
<comment type="subcellular location">
    <subcellularLocation>
        <location evidence="1">Nucleus</location>
    </subcellularLocation>
</comment>
<organism evidence="4 5">
    <name type="scientific">Zingiber officinale</name>
    <name type="common">Ginger</name>
    <name type="synonym">Amomum zingiber</name>
    <dbReference type="NCBI Taxonomy" id="94328"/>
    <lineage>
        <taxon>Eukaryota</taxon>
        <taxon>Viridiplantae</taxon>
        <taxon>Streptophyta</taxon>
        <taxon>Embryophyta</taxon>
        <taxon>Tracheophyta</taxon>
        <taxon>Spermatophyta</taxon>
        <taxon>Magnoliopsida</taxon>
        <taxon>Liliopsida</taxon>
        <taxon>Zingiberales</taxon>
        <taxon>Zingiberaceae</taxon>
        <taxon>Zingiber</taxon>
    </lineage>
</organism>
<evidence type="ECO:0000313" key="4">
    <source>
        <dbReference type="EMBL" id="KAG6498103.1"/>
    </source>
</evidence>
<sequence>MFYLLQGSASLQSVDSSFVQLELGLVDIFLSYCRFEWQVGYQELATGLFQAEMEYSLFCPSLVLSSNSKQRLFEHFWKSNAARVGEDGALGWSSWLEKDEQTRQNITGEDTAAQNEVGGWTGGTAASTDAAMPLAAAAARVSLEEHLEFVDSVLSKELNQGKR</sequence>
<accession>A0A8J5G7V4</accession>
<evidence type="ECO:0000313" key="5">
    <source>
        <dbReference type="Proteomes" id="UP000734854"/>
    </source>
</evidence>
<dbReference type="AlphaFoldDB" id="A0A8J5G7V4"/>